<keyword evidence="2 6" id="KW-0238">DNA-binding</keyword>
<evidence type="ECO:0000259" key="5">
    <source>
        <dbReference type="PROSITE" id="PS50110"/>
    </source>
</evidence>
<keyword evidence="7" id="KW-1185">Reference proteome</keyword>
<organism evidence="6 7">
    <name type="scientific">Dictyobacter vulcani</name>
    <dbReference type="NCBI Taxonomy" id="2607529"/>
    <lineage>
        <taxon>Bacteria</taxon>
        <taxon>Bacillati</taxon>
        <taxon>Chloroflexota</taxon>
        <taxon>Ktedonobacteria</taxon>
        <taxon>Ktedonobacterales</taxon>
        <taxon>Dictyobacteraceae</taxon>
        <taxon>Dictyobacter</taxon>
    </lineage>
</organism>
<dbReference type="SMART" id="SM00448">
    <property type="entry name" value="REC"/>
    <property type="match status" value="1"/>
</dbReference>
<dbReference type="EMBL" id="BKZW01000002">
    <property type="protein sequence ID" value="GER90607.1"/>
    <property type="molecule type" value="Genomic_DNA"/>
</dbReference>
<dbReference type="Gene3D" id="3.40.50.2300">
    <property type="match status" value="1"/>
</dbReference>
<evidence type="ECO:0000259" key="4">
    <source>
        <dbReference type="PROSITE" id="PS50043"/>
    </source>
</evidence>
<feature type="domain" description="HTH luxR-type" evidence="4">
    <location>
        <begin position="159"/>
        <end position="224"/>
    </location>
</feature>
<dbReference type="GO" id="GO:0000160">
    <property type="term" value="P:phosphorelay signal transduction system"/>
    <property type="evidence" value="ECO:0007669"/>
    <property type="project" value="InterPro"/>
</dbReference>
<dbReference type="InterPro" id="IPR039420">
    <property type="entry name" value="WalR-like"/>
</dbReference>
<evidence type="ECO:0000256" key="1">
    <source>
        <dbReference type="ARBA" id="ARBA00022553"/>
    </source>
</evidence>
<accession>A0A5J4KVP8</accession>
<gene>
    <name evidence="6" type="ORF">KDW_47690</name>
</gene>
<keyword evidence="1 3" id="KW-0597">Phosphoprotein</keyword>
<dbReference type="PANTHER" id="PTHR43214">
    <property type="entry name" value="TWO-COMPONENT RESPONSE REGULATOR"/>
    <property type="match status" value="1"/>
</dbReference>
<dbReference type="InterPro" id="IPR058245">
    <property type="entry name" value="NreC/VraR/RcsB-like_REC"/>
</dbReference>
<dbReference type="GO" id="GO:0006355">
    <property type="term" value="P:regulation of DNA-templated transcription"/>
    <property type="evidence" value="ECO:0007669"/>
    <property type="project" value="InterPro"/>
</dbReference>
<dbReference type="Pfam" id="PF00072">
    <property type="entry name" value="Response_reg"/>
    <property type="match status" value="1"/>
</dbReference>
<dbReference type="PROSITE" id="PS50110">
    <property type="entry name" value="RESPONSE_REGULATORY"/>
    <property type="match status" value="1"/>
</dbReference>
<dbReference type="AlphaFoldDB" id="A0A5J4KVP8"/>
<dbReference type="RefSeq" id="WP_151758322.1">
    <property type="nucleotide sequence ID" value="NZ_BKZW01000002.1"/>
</dbReference>
<reference evidence="6 7" key="1">
    <citation type="submission" date="2019-10" db="EMBL/GenBank/DDBJ databases">
        <title>Dictyobacter vulcani sp. nov., within the class Ktedonobacteria, isolated from soil of volcanic Mt. Zao.</title>
        <authorList>
            <person name="Zheng Y."/>
            <person name="Wang C.M."/>
            <person name="Sakai Y."/>
            <person name="Abe K."/>
            <person name="Yokota A."/>
            <person name="Yabe S."/>
        </authorList>
    </citation>
    <scope>NUCLEOTIDE SEQUENCE [LARGE SCALE GENOMIC DNA]</scope>
    <source>
        <strain evidence="6 7">W12</strain>
    </source>
</reference>
<proteinExistence type="predicted"/>
<comment type="caution">
    <text evidence="6">The sequence shown here is derived from an EMBL/GenBank/DDBJ whole genome shotgun (WGS) entry which is preliminary data.</text>
</comment>
<sequence length="226" mass="25038">MTDDISILICEDQTLMRHGLRTILELEPGIKVIGEAADGAEAVKRYAALRDEHNAPDIILMDIEMPHMNGVQATAALIKANQQAHIIILTTFDYEDYVFDAIKAGAMGYLLKDVPASELMTTIRQVHAGEPFIQPKIANKLLIEFGRQGRNAKAQPSHSQAVVEDLSPREIEILKLLAEGASNRKIAERLVLAEGTVKNHVSNILSKLQIENRTQAANLARERKLF</sequence>
<name>A0A5J4KVP8_9CHLR</name>
<dbReference type="Proteomes" id="UP000326912">
    <property type="component" value="Unassembled WGS sequence"/>
</dbReference>
<protein>
    <submittedName>
        <fullName evidence="6">DNA-binding response regulator</fullName>
    </submittedName>
</protein>
<dbReference type="PROSITE" id="PS00622">
    <property type="entry name" value="HTH_LUXR_1"/>
    <property type="match status" value="1"/>
</dbReference>
<dbReference type="Pfam" id="PF00196">
    <property type="entry name" value="GerE"/>
    <property type="match status" value="1"/>
</dbReference>
<dbReference type="CDD" id="cd06170">
    <property type="entry name" value="LuxR_C_like"/>
    <property type="match status" value="1"/>
</dbReference>
<evidence type="ECO:0000256" key="3">
    <source>
        <dbReference type="PROSITE-ProRule" id="PRU00169"/>
    </source>
</evidence>
<feature type="domain" description="Response regulatory" evidence="5">
    <location>
        <begin position="6"/>
        <end position="127"/>
    </location>
</feature>
<dbReference type="CDD" id="cd17535">
    <property type="entry name" value="REC_NarL-like"/>
    <property type="match status" value="1"/>
</dbReference>
<dbReference type="InterPro" id="IPR001789">
    <property type="entry name" value="Sig_transdc_resp-reg_receiver"/>
</dbReference>
<dbReference type="PROSITE" id="PS50043">
    <property type="entry name" value="HTH_LUXR_2"/>
    <property type="match status" value="1"/>
</dbReference>
<dbReference type="InterPro" id="IPR000792">
    <property type="entry name" value="Tscrpt_reg_LuxR_C"/>
</dbReference>
<evidence type="ECO:0000313" key="6">
    <source>
        <dbReference type="EMBL" id="GER90607.1"/>
    </source>
</evidence>
<evidence type="ECO:0000313" key="7">
    <source>
        <dbReference type="Proteomes" id="UP000326912"/>
    </source>
</evidence>
<dbReference type="SUPFAM" id="SSF52172">
    <property type="entry name" value="CheY-like"/>
    <property type="match status" value="1"/>
</dbReference>
<dbReference type="GO" id="GO:0003677">
    <property type="term" value="F:DNA binding"/>
    <property type="evidence" value="ECO:0007669"/>
    <property type="project" value="UniProtKB-KW"/>
</dbReference>
<dbReference type="PRINTS" id="PR00038">
    <property type="entry name" value="HTHLUXR"/>
</dbReference>
<dbReference type="InterPro" id="IPR011006">
    <property type="entry name" value="CheY-like_superfamily"/>
</dbReference>
<feature type="modified residue" description="4-aspartylphosphate" evidence="3">
    <location>
        <position position="62"/>
    </location>
</feature>
<evidence type="ECO:0000256" key="2">
    <source>
        <dbReference type="ARBA" id="ARBA00023125"/>
    </source>
</evidence>
<dbReference type="SMART" id="SM00421">
    <property type="entry name" value="HTH_LUXR"/>
    <property type="match status" value="1"/>
</dbReference>